<dbReference type="RefSeq" id="WP_284151415.1">
    <property type="nucleotide sequence ID" value="NZ_AP025516.1"/>
</dbReference>
<evidence type="ECO:0000256" key="1">
    <source>
        <dbReference type="ARBA" id="ARBA00004127"/>
    </source>
</evidence>
<comment type="subcellular location">
    <subcellularLocation>
        <location evidence="1">Endomembrane system</location>
        <topology evidence="1">Multi-pass membrane protein</topology>
    </subcellularLocation>
</comment>
<keyword evidence="2 5" id="KW-0812">Transmembrane</keyword>
<evidence type="ECO:0000256" key="4">
    <source>
        <dbReference type="ARBA" id="ARBA00023136"/>
    </source>
</evidence>
<feature type="transmembrane region" description="Helical" evidence="5">
    <location>
        <begin position="55"/>
        <end position="76"/>
    </location>
</feature>
<evidence type="ECO:0000256" key="2">
    <source>
        <dbReference type="ARBA" id="ARBA00022692"/>
    </source>
</evidence>
<dbReference type="Proteomes" id="UP000830055">
    <property type="component" value="Chromosome"/>
</dbReference>
<proteinExistence type="predicted"/>
<keyword evidence="4 5" id="KW-0472">Membrane</keyword>
<evidence type="ECO:0000259" key="6">
    <source>
        <dbReference type="Pfam" id="PF06803"/>
    </source>
</evidence>
<dbReference type="EMBL" id="AP025516">
    <property type="protein sequence ID" value="BDD88025.1"/>
    <property type="molecule type" value="Genomic_DNA"/>
</dbReference>
<reference evidence="7 8" key="1">
    <citation type="submission" date="2022-01" db="EMBL/GenBank/DDBJ databases">
        <title>Desulfofustis limnae sp. nov., a novel mesophilic sulfate-reducing bacterium isolated from marsh soil.</title>
        <authorList>
            <person name="Watanabe M."/>
            <person name="Takahashi A."/>
            <person name="Kojima H."/>
            <person name="Fukui M."/>
        </authorList>
    </citation>
    <scope>NUCLEOTIDE SEQUENCE [LARGE SCALE GENOMIC DNA]</scope>
    <source>
        <strain evidence="7 8">PPLL</strain>
    </source>
</reference>
<organism evidence="7 8">
    <name type="scientific">Desulfofustis limnaeus</name>
    <dbReference type="NCBI Taxonomy" id="2740163"/>
    <lineage>
        <taxon>Bacteria</taxon>
        <taxon>Pseudomonadati</taxon>
        <taxon>Thermodesulfobacteriota</taxon>
        <taxon>Desulfobulbia</taxon>
        <taxon>Desulfobulbales</taxon>
        <taxon>Desulfocapsaceae</taxon>
        <taxon>Desulfofustis</taxon>
    </lineage>
</organism>
<feature type="domain" description="DUF1232" evidence="6">
    <location>
        <begin position="35"/>
        <end position="70"/>
    </location>
</feature>
<accession>A0ABN6M5C8</accession>
<sequence>MKRGTPVAQRLRQFFQPVVGYLRLMIEPTTPLRVRIMLAAGLLYLLSPYDLLPDWFLGLGIVDDLAVVSLLGWLAGKMMADKKSDRHTT</sequence>
<evidence type="ECO:0000313" key="8">
    <source>
        <dbReference type="Proteomes" id="UP000830055"/>
    </source>
</evidence>
<keyword evidence="8" id="KW-1185">Reference proteome</keyword>
<evidence type="ECO:0000256" key="5">
    <source>
        <dbReference type="SAM" id="Phobius"/>
    </source>
</evidence>
<evidence type="ECO:0000313" key="7">
    <source>
        <dbReference type="EMBL" id="BDD88025.1"/>
    </source>
</evidence>
<evidence type="ECO:0000256" key="3">
    <source>
        <dbReference type="ARBA" id="ARBA00022989"/>
    </source>
</evidence>
<protein>
    <recommendedName>
        <fullName evidence="6">DUF1232 domain-containing protein</fullName>
    </recommendedName>
</protein>
<feature type="transmembrane region" description="Helical" evidence="5">
    <location>
        <begin position="32"/>
        <end position="49"/>
    </location>
</feature>
<name>A0ABN6M5C8_9BACT</name>
<keyword evidence="3 5" id="KW-1133">Transmembrane helix</keyword>
<dbReference type="InterPro" id="IPR010652">
    <property type="entry name" value="DUF1232"/>
</dbReference>
<gene>
    <name evidence="7" type="ORF">DPPLL_23900</name>
</gene>
<dbReference type="Pfam" id="PF06803">
    <property type="entry name" value="DUF1232"/>
    <property type="match status" value="1"/>
</dbReference>